<evidence type="ECO:0000256" key="10">
    <source>
        <dbReference type="ARBA" id="ARBA00047552"/>
    </source>
</evidence>
<feature type="domain" description="Methionyl/Valyl/Leucyl/Isoleucyl-tRNA synthetase anticodon-binding" evidence="13">
    <location>
        <begin position="669"/>
        <end position="818"/>
    </location>
</feature>
<dbReference type="GO" id="GO:0004832">
    <property type="term" value="F:valine-tRNA ligase activity"/>
    <property type="evidence" value="ECO:0007669"/>
    <property type="project" value="UniProtKB-UniRule"/>
</dbReference>
<dbReference type="SUPFAM" id="SSF47323">
    <property type="entry name" value="Anticodon-binding domain of a subclass of class I aminoacyl-tRNA synthetases"/>
    <property type="match status" value="1"/>
</dbReference>
<feature type="short sequence motif" description="'KMSKS' region" evidence="11">
    <location>
        <begin position="551"/>
        <end position="555"/>
    </location>
</feature>
<feature type="short sequence motif" description="'HIGH' region" evidence="11">
    <location>
        <begin position="43"/>
        <end position="53"/>
    </location>
</feature>
<feature type="domain" description="Valyl-tRNA synthetase tRNA-binding arm" evidence="14">
    <location>
        <begin position="878"/>
        <end position="941"/>
    </location>
</feature>
<proteinExistence type="inferred from homology"/>
<keyword evidence="4 11" id="KW-0436">Ligase</keyword>
<dbReference type="Gene3D" id="1.10.287.380">
    <property type="entry name" value="Valyl-tRNA synthetase, C-terminal domain"/>
    <property type="match status" value="1"/>
</dbReference>
<dbReference type="InterPro" id="IPR019499">
    <property type="entry name" value="Val-tRNA_synth_tRNA-bd"/>
</dbReference>
<dbReference type="InterPro" id="IPR002300">
    <property type="entry name" value="aa-tRNA-synth_Ia"/>
</dbReference>
<dbReference type="SUPFAM" id="SSF52374">
    <property type="entry name" value="Nucleotidylyl transferase"/>
    <property type="match status" value="1"/>
</dbReference>
<dbReference type="STRING" id="213588.SAMN02745204_00970"/>
<evidence type="ECO:0000256" key="7">
    <source>
        <dbReference type="ARBA" id="ARBA00022917"/>
    </source>
</evidence>
<dbReference type="AlphaFoldDB" id="A0A1M4VNX0"/>
<evidence type="ECO:0000256" key="9">
    <source>
        <dbReference type="ARBA" id="ARBA00023146"/>
    </source>
</evidence>
<name>A0A1M4VNX0_9GAMM</name>
<dbReference type="Pfam" id="PF00133">
    <property type="entry name" value="tRNA-synt_1"/>
    <property type="match status" value="1"/>
</dbReference>
<dbReference type="SUPFAM" id="SSF46589">
    <property type="entry name" value="tRNA-binding arm"/>
    <property type="match status" value="1"/>
</dbReference>
<comment type="subunit">
    <text evidence="2 11">Monomer.</text>
</comment>
<dbReference type="InterPro" id="IPR002303">
    <property type="entry name" value="Valyl-tRNA_ligase"/>
</dbReference>
<comment type="catalytic activity">
    <reaction evidence="10 11">
        <text>tRNA(Val) + L-valine + ATP = L-valyl-tRNA(Val) + AMP + diphosphate</text>
        <dbReference type="Rhea" id="RHEA:10704"/>
        <dbReference type="Rhea" id="RHEA-COMP:9672"/>
        <dbReference type="Rhea" id="RHEA-COMP:9708"/>
        <dbReference type="ChEBI" id="CHEBI:30616"/>
        <dbReference type="ChEBI" id="CHEBI:33019"/>
        <dbReference type="ChEBI" id="CHEBI:57762"/>
        <dbReference type="ChEBI" id="CHEBI:78442"/>
        <dbReference type="ChEBI" id="CHEBI:78537"/>
        <dbReference type="ChEBI" id="CHEBI:456215"/>
        <dbReference type="EC" id="6.1.1.9"/>
    </reaction>
</comment>
<dbReference type="Gene3D" id="3.40.50.620">
    <property type="entry name" value="HUPs"/>
    <property type="match status" value="2"/>
</dbReference>
<dbReference type="GO" id="GO:0005829">
    <property type="term" value="C:cytosol"/>
    <property type="evidence" value="ECO:0007669"/>
    <property type="project" value="TreeGrafter"/>
</dbReference>
<dbReference type="EMBL" id="FQUK01000012">
    <property type="protein sequence ID" value="SHE70575.1"/>
    <property type="molecule type" value="Genomic_DNA"/>
</dbReference>
<comment type="subcellular location">
    <subcellularLocation>
        <location evidence="1 11">Cytoplasm</location>
    </subcellularLocation>
</comment>
<feature type="domain" description="Aminoacyl-tRNA synthetase class Ia" evidence="12">
    <location>
        <begin position="17"/>
        <end position="628"/>
    </location>
</feature>
<dbReference type="InterPro" id="IPR009008">
    <property type="entry name" value="Val/Leu/Ile-tRNA-synth_edit"/>
</dbReference>
<evidence type="ECO:0000256" key="8">
    <source>
        <dbReference type="ARBA" id="ARBA00023054"/>
    </source>
</evidence>
<comment type="similarity">
    <text evidence="11">Belongs to the class-I aminoacyl-tRNA synthetase family. ValS type 1 subfamily.</text>
</comment>
<evidence type="ECO:0000256" key="5">
    <source>
        <dbReference type="ARBA" id="ARBA00022741"/>
    </source>
</evidence>
<dbReference type="EC" id="6.1.1.9" evidence="11"/>
<dbReference type="Gene3D" id="3.90.740.10">
    <property type="entry name" value="Valyl/Leucyl/Isoleucyl-tRNA synthetase, editing domain"/>
    <property type="match status" value="2"/>
</dbReference>
<dbReference type="Proteomes" id="UP000242857">
    <property type="component" value="Unassembled WGS sequence"/>
</dbReference>
<keyword evidence="3 11" id="KW-0963">Cytoplasm</keyword>
<dbReference type="FunFam" id="3.40.50.620:FF:000032">
    <property type="entry name" value="Valine--tRNA ligase"/>
    <property type="match status" value="1"/>
</dbReference>
<dbReference type="CDD" id="cd00817">
    <property type="entry name" value="ValRS_core"/>
    <property type="match status" value="1"/>
</dbReference>
<dbReference type="HAMAP" id="MF_02004">
    <property type="entry name" value="Val_tRNA_synth_type1"/>
    <property type="match status" value="1"/>
</dbReference>
<comment type="domain">
    <text evidence="11">The C-terminal coiled-coil domain is crucial for aminoacylation activity.</text>
</comment>
<dbReference type="CDD" id="cd07962">
    <property type="entry name" value="Anticodon_Ia_Val"/>
    <property type="match status" value="1"/>
</dbReference>
<keyword evidence="5 11" id="KW-0547">Nucleotide-binding</keyword>
<evidence type="ECO:0000256" key="1">
    <source>
        <dbReference type="ARBA" id="ARBA00004496"/>
    </source>
</evidence>
<keyword evidence="8 11" id="KW-0175">Coiled coil</keyword>
<dbReference type="GO" id="GO:0005524">
    <property type="term" value="F:ATP binding"/>
    <property type="evidence" value="ECO:0007669"/>
    <property type="project" value="UniProtKB-UniRule"/>
</dbReference>
<evidence type="ECO:0000256" key="11">
    <source>
        <dbReference type="HAMAP-Rule" id="MF_02004"/>
    </source>
</evidence>
<protein>
    <recommendedName>
        <fullName evidence="11">Valine--tRNA ligase</fullName>
        <ecNumber evidence="11">6.1.1.9</ecNumber>
    </recommendedName>
    <alternativeName>
        <fullName evidence="11">Valyl-tRNA synthetase</fullName>
        <shortName evidence="11">ValRS</shortName>
    </alternativeName>
</protein>
<dbReference type="FunFam" id="3.40.50.620:FF:000098">
    <property type="entry name" value="Valine--tRNA ligase"/>
    <property type="match status" value="1"/>
</dbReference>
<sequence>MTALASGYDPKSFESRLYAQWEAAGLFTPQGDGPAYTILLPPPNVTGTLHMGHAFQHTLQDALIRYHRMRGFRVLWQMGTDHAGIATEMVVSRNLALEGKGETRDSLGREKFIEKVWAWKQHSGDTIERQMRRLGASGDWSRSVFTMDPMASTAVTEAFVRLYEAGLIYRGQRLVNWDPVLKTAISDLEVISEEENGHLWSIRYPLADGATFEYVEHDADGNEILREVRDYVVVATTRPETLLGDTAVMVHPDDPRYRDLHGKAVRLPLTDRSIPVITDDYVDRSFGTGVVKVTPAHDFNDYAVGQRHGLPLRNVFTDDARIVAAADIPARYHGLDRFEARKAIVADLEAAGLLVEIKPHKLQVPRGDRSGQVIEPFLTDQWFVKMDGLARRGLALVESGEVKFVPPNWVNTYRHWLDNIQDWTISRQLWWGHRIPAWFDAAGNVYVGRSEAEVRARHDLGDTPLRQDPDVLETWFSSALFPFSTMGWPDPQAMAERGFDQHLPSNVLVTGFDIIFFWVARMIMLTDHLTGRVPFRDVYITGLVRDKDGQKMSKSKGNILDPLDIIDGIDADALVAKRTTGLMQPKMAEKIEKATRKEFPEGIKPHGADALRFTMAALAGPGRDIKFDLARCEGYKNFCNKLWNATRFALMNIGDATFTGAPQPSTDAERWILAQLERTSAEAAGHFASYRFDLLAQCLYEFTWNQVCDWFLELAKPALHGDDVAAAHSTRHTLVYVLEALLRLLHPLIPFITEELWQAVAPRLGKSGSIMTQPYPQPGMLDTTAYAQADADIEWLKAMVTAVRRIRSELGVSPARQITLLVRGPSTDDSTRLARFDAPLRFLCKLEHVETITGEPPAAAAAVVGSLQLFVPLAGLVDLDAERARLDKEIAKVAAEKDKSASKLAKFGPGVPATVVEQEKTRLADWSAKLAALTEQRARLG</sequence>
<dbReference type="PRINTS" id="PR00986">
    <property type="entry name" value="TRNASYNTHVAL"/>
</dbReference>
<dbReference type="PROSITE" id="PS00178">
    <property type="entry name" value="AA_TRNA_LIGASE_I"/>
    <property type="match status" value="1"/>
</dbReference>
<keyword evidence="9 11" id="KW-0030">Aminoacyl-tRNA synthetase</keyword>
<dbReference type="InterPro" id="IPR037118">
    <property type="entry name" value="Val-tRNA_synth_C_sf"/>
</dbReference>
<keyword evidence="16" id="KW-1185">Reference proteome</keyword>
<dbReference type="GO" id="GO:0002161">
    <property type="term" value="F:aminoacyl-tRNA deacylase activity"/>
    <property type="evidence" value="ECO:0007669"/>
    <property type="project" value="InterPro"/>
</dbReference>
<comment type="function">
    <text evidence="11">Catalyzes the attachment of valine to tRNA(Val). As ValRS can inadvertently accommodate and process structurally similar amino acids such as threonine, to avoid such errors, it has a 'posttransfer' editing activity that hydrolyzes mischarged Thr-tRNA(Val) in a tRNA-dependent manner.</text>
</comment>
<evidence type="ECO:0000259" key="14">
    <source>
        <dbReference type="Pfam" id="PF10458"/>
    </source>
</evidence>
<dbReference type="SUPFAM" id="SSF50677">
    <property type="entry name" value="ValRS/IleRS/LeuRS editing domain"/>
    <property type="match status" value="1"/>
</dbReference>
<feature type="coiled-coil region" evidence="11">
    <location>
        <begin position="876"/>
        <end position="936"/>
    </location>
</feature>
<evidence type="ECO:0000256" key="6">
    <source>
        <dbReference type="ARBA" id="ARBA00022840"/>
    </source>
</evidence>
<keyword evidence="7 11" id="KW-0648">Protein biosynthesis</keyword>
<gene>
    <name evidence="11" type="primary">valS</name>
    <name evidence="15" type="ORF">SAMN02745204_00970</name>
</gene>
<dbReference type="InterPro" id="IPR010978">
    <property type="entry name" value="tRNA-bd_arm"/>
</dbReference>
<keyword evidence="6 11" id="KW-0067">ATP-binding</keyword>
<evidence type="ECO:0000256" key="4">
    <source>
        <dbReference type="ARBA" id="ARBA00022598"/>
    </source>
</evidence>
<dbReference type="InterPro" id="IPR001412">
    <property type="entry name" value="aa-tRNA-synth_I_CS"/>
</dbReference>
<evidence type="ECO:0000256" key="3">
    <source>
        <dbReference type="ARBA" id="ARBA00022490"/>
    </source>
</evidence>
<dbReference type="PANTHER" id="PTHR11946:SF93">
    <property type="entry name" value="VALINE--TRNA LIGASE, CHLOROPLASTIC_MITOCHONDRIAL 2"/>
    <property type="match status" value="1"/>
</dbReference>
<dbReference type="InterPro" id="IPR009080">
    <property type="entry name" value="tRNAsynth_Ia_anticodon-bd"/>
</dbReference>
<dbReference type="Pfam" id="PF10458">
    <property type="entry name" value="Val_tRNA-synt_C"/>
    <property type="match status" value="1"/>
</dbReference>
<dbReference type="PANTHER" id="PTHR11946">
    <property type="entry name" value="VALYL-TRNA SYNTHETASES"/>
    <property type="match status" value="1"/>
</dbReference>
<evidence type="ECO:0000313" key="16">
    <source>
        <dbReference type="Proteomes" id="UP000242857"/>
    </source>
</evidence>
<dbReference type="Pfam" id="PF08264">
    <property type="entry name" value="Anticodon_1"/>
    <property type="match status" value="1"/>
</dbReference>
<dbReference type="RefSeq" id="WP_072755492.1">
    <property type="nucleotide sequence ID" value="NZ_FQUK01000012.1"/>
</dbReference>
<dbReference type="NCBIfam" id="TIGR00422">
    <property type="entry name" value="valS"/>
    <property type="match status" value="1"/>
</dbReference>
<dbReference type="GO" id="GO:0006438">
    <property type="term" value="P:valyl-tRNA aminoacylation"/>
    <property type="evidence" value="ECO:0007669"/>
    <property type="project" value="UniProtKB-UniRule"/>
</dbReference>
<dbReference type="InterPro" id="IPR014729">
    <property type="entry name" value="Rossmann-like_a/b/a_fold"/>
</dbReference>
<evidence type="ECO:0000259" key="12">
    <source>
        <dbReference type="Pfam" id="PF00133"/>
    </source>
</evidence>
<dbReference type="Gene3D" id="1.10.730.10">
    <property type="entry name" value="Isoleucyl-tRNA Synthetase, Domain 1"/>
    <property type="match status" value="1"/>
</dbReference>
<organism evidence="15 16">
    <name type="scientific">Thermomonas hydrothermalis</name>
    <dbReference type="NCBI Taxonomy" id="213588"/>
    <lineage>
        <taxon>Bacteria</taxon>
        <taxon>Pseudomonadati</taxon>
        <taxon>Pseudomonadota</taxon>
        <taxon>Gammaproteobacteria</taxon>
        <taxon>Lysobacterales</taxon>
        <taxon>Lysobacteraceae</taxon>
        <taxon>Thermomonas</taxon>
    </lineage>
</organism>
<dbReference type="NCBIfam" id="NF004349">
    <property type="entry name" value="PRK05729.1"/>
    <property type="match status" value="1"/>
</dbReference>
<dbReference type="InterPro" id="IPR033705">
    <property type="entry name" value="Anticodon_Ia_Val"/>
</dbReference>
<dbReference type="InterPro" id="IPR013155">
    <property type="entry name" value="M/V/L/I-tRNA-synth_anticd-bd"/>
</dbReference>
<evidence type="ECO:0000313" key="15">
    <source>
        <dbReference type="EMBL" id="SHE70575.1"/>
    </source>
</evidence>
<evidence type="ECO:0000256" key="2">
    <source>
        <dbReference type="ARBA" id="ARBA00011245"/>
    </source>
</evidence>
<feature type="binding site" evidence="11">
    <location>
        <position position="554"/>
    </location>
    <ligand>
        <name>ATP</name>
        <dbReference type="ChEBI" id="CHEBI:30616"/>
    </ligand>
</feature>
<comment type="domain">
    <text evidence="11">ValRS has two distinct active sites: one for aminoacylation and one for editing. The misactivated threonine is translocated from the active site to the editing site.</text>
</comment>
<dbReference type="OrthoDB" id="9810365at2"/>
<reference evidence="16" key="1">
    <citation type="submission" date="2016-11" db="EMBL/GenBank/DDBJ databases">
        <authorList>
            <person name="Varghese N."/>
            <person name="Submissions S."/>
        </authorList>
    </citation>
    <scope>NUCLEOTIDE SEQUENCE [LARGE SCALE GENOMIC DNA]</scope>
    <source>
        <strain evidence="16">DSM 14834</strain>
    </source>
</reference>
<evidence type="ECO:0000259" key="13">
    <source>
        <dbReference type="Pfam" id="PF08264"/>
    </source>
</evidence>
<accession>A0A1M4VNX0</accession>